<dbReference type="PANTHER" id="PTHR30055:SF160">
    <property type="entry name" value="TRANSCRIPTIONAL REGULATORY PROTEIN (PROBABLY ASNC-FAMILY)-RELATED"/>
    <property type="match status" value="1"/>
</dbReference>
<feature type="domain" description="HTH tetR-type" evidence="3">
    <location>
        <begin position="40"/>
        <end position="101"/>
    </location>
</feature>
<dbReference type="STRING" id="1415166.NONO_c75960"/>
<dbReference type="AlphaFoldDB" id="W5TYL7"/>
<dbReference type="SUPFAM" id="SSF46689">
    <property type="entry name" value="Homeodomain-like"/>
    <property type="match status" value="1"/>
</dbReference>
<keyword evidence="5" id="KW-1185">Reference proteome</keyword>
<gene>
    <name evidence="4" type="ORF">NONO_c75960</name>
</gene>
<dbReference type="InterPro" id="IPR009057">
    <property type="entry name" value="Homeodomain-like_sf"/>
</dbReference>
<dbReference type="KEGG" id="nno:NONO_c75960"/>
<dbReference type="GO" id="GO:0003700">
    <property type="term" value="F:DNA-binding transcription factor activity"/>
    <property type="evidence" value="ECO:0007669"/>
    <property type="project" value="TreeGrafter"/>
</dbReference>
<organism evidence="4 5">
    <name type="scientific">Nocardia nova SH22a</name>
    <dbReference type="NCBI Taxonomy" id="1415166"/>
    <lineage>
        <taxon>Bacteria</taxon>
        <taxon>Bacillati</taxon>
        <taxon>Actinomycetota</taxon>
        <taxon>Actinomycetes</taxon>
        <taxon>Mycobacteriales</taxon>
        <taxon>Nocardiaceae</taxon>
        <taxon>Nocardia</taxon>
    </lineage>
</organism>
<reference evidence="4 5" key="1">
    <citation type="journal article" date="2014" name="Appl. Environ. Microbiol.">
        <title>Insights into the Microbial Degradation of Rubber and Gutta-Percha by Analysis of the Complete Genome of Nocardia nova SH22a.</title>
        <authorList>
            <person name="Luo Q."/>
            <person name="Hiessl S."/>
            <person name="Poehlein A."/>
            <person name="Daniel R."/>
            <person name="Steinbuchel A."/>
        </authorList>
    </citation>
    <scope>NUCLEOTIDE SEQUENCE [LARGE SCALE GENOMIC DNA]</scope>
    <source>
        <strain evidence="4">SH22a</strain>
    </source>
</reference>
<evidence type="ECO:0000313" key="4">
    <source>
        <dbReference type="EMBL" id="AHH22351.1"/>
    </source>
</evidence>
<evidence type="ECO:0000256" key="1">
    <source>
        <dbReference type="ARBA" id="ARBA00023125"/>
    </source>
</evidence>
<dbReference type="PANTHER" id="PTHR30055">
    <property type="entry name" value="HTH-TYPE TRANSCRIPTIONAL REGULATOR RUTR"/>
    <property type="match status" value="1"/>
</dbReference>
<dbReference type="Pfam" id="PF00440">
    <property type="entry name" value="TetR_N"/>
    <property type="match status" value="1"/>
</dbReference>
<dbReference type="Proteomes" id="UP000019150">
    <property type="component" value="Chromosome"/>
</dbReference>
<dbReference type="Gene3D" id="1.10.357.10">
    <property type="entry name" value="Tetracycline Repressor, domain 2"/>
    <property type="match status" value="1"/>
</dbReference>
<dbReference type="HOGENOM" id="CLU_069356_11_1_11"/>
<keyword evidence="1 2" id="KW-0238">DNA-binding</keyword>
<evidence type="ECO:0000256" key="2">
    <source>
        <dbReference type="PROSITE-ProRule" id="PRU00335"/>
    </source>
</evidence>
<dbReference type="PROSITE" id="PS50977">
    <property type="entry name" value="HTH_TETR_2"/>
    <property type="match status" value="1"/>
</dbReference>
<dbReference type="InterPro" id="IPR001647">
    <property type="entry name" value="HTH_TetR"/>
</dbReference>
<evidence type="ECO:0000313" key="5">
    <source>
        <dbReference type="Proteomes" id="UP000019150"/>
    </source>
</evidence>
<dbReference type="EMBL" id="CP006850">
    <property type="protein sequence ID" value="AHH22351.1"/>
    <property type="molecule type" value="Genomic_DNA"/>
</dbReference>
<evidence type="ECO:0000259" key="3">
    <source>
        <dbReference type="PROSITE" id="PS50977"/>
    </source>
</evidence>
<dbReference type="eggNOG" id="COG1309">
    <property type="taxonomic scope" value="Bacteria"/>
</dbReference>
<name>W5TYL7_9NOCA</name>
<feature type="DNA-binding region" description="H-T-H motif" evidence="2">
    <location>
        <begin position="64"/>
        <end position="83"/>
    </location>
</feature>
<sequence length="267" mass="29115">MVMLRLAVYPCSKLVRVATHSASAQTPVGGRQARWQPHNDRRREQIVAALIELLEESAAGDEISMQQIAKRSGLAKSVVYRQFSGRDELDRRARSTISEQFIDTVDTALDIWDGSIHQILHRTVATVVDWITEHARLYDFVRSGPAVGDPDDVDALSSIKATIAARARALVTGLGGVVGVVDEPTADTMTFAIVSMTEATVSRWARDPQPLLGHDRLIAEVAGYAWSVLDGAARAQRVLLDPELPLIEVINALADTSEDSGRQPADE</sequence>
<dbReference type="InterPro" id="IPR050109">
    <property type="entry name" value="HTH-type_TetR-like_transc_reg"/>
</dbReference>
<accession>W5TYL7</accession>
<dbReference type="GO" id="GO:0000976">
    <property type="term" value="F:transcription cis-regulatory region binding"/>
    <property type="evidence" value="ECO:0007669"/>
    <property type="project" value="TreeGrafter"/>
</dbReference>
<proteinExistence type="predicted"/>
<dbReference type="PATRIC" id="fig|1415166.3.peg.7795"/>
<protein>
    <submittedName>
        <fullName evidence="4">Putative transcriptional regulator, TetR family</fullName>
    </submittedName>
</protein>